<evidence type="ECO:0000313" key="11">
    <source>
        <dbReference type="Proteomes" id="UP000824109"/>
    </source>
</evidence>
<name>A0A9D1MA98_9FIRM</name>
<dbReference type="Proteomes" id="UP000824109">
    <property type="component" value="Unassembled WGS sequence"/>
</dbReference>
<dbReference type="PANTHER" id="PTHR48111:SF73">
    <property type="entry name" value="ALKALINE PHOSPHATASE SYNTHESIS TRANSCRIPTIONAL REGULATORY PROTEIN PHOP"/>
    <property type="match status" value="1"/>
</dbReference>
<feature type="domain" description="OmpR/PhoB-type" evidence="9">
    <location>
        <begin position="126"/>
        <end position="226"/>
    </location>
</feature>
<evidence type="ECO:0000256" key="1">
    <source>
        <dbReference type="ARBA" id="ARBA00018672"/>
    </source>
</evidence>
<dbReference type="InterPro" id="IPR001867">
    <property type="entry name" value="OmpR/PhoB-type_DNA-bd"/>
</dbReference>
<dbReference type="GO" id="GO:0032993">
    <property type="term" value="C:protein-DNA complex"/>
    <property type="evidence" value="ECO:0007669"/>
    <property type="project" value="TreeGrafter"/>
</dbReference>
<dbReference type="PROSITE" id="PS51755">
    <property type="entry name" value="OMPR_PHOB"/>
    <property type="match status" value="1"/>
</dbReference>
<dbReference type="EMBL" id="DVNB01000013">
    <property type="protein sequence ID" value="HIU56373.1"/>
    <property type="molecule type" value="Genomic_DNA"/>
</dbReference>
<dbReference type="GO" id="GO:0005829">
    <property type="term" value="C:cytosol"/>
    <property type="evidence" value="ECO:0007669"/>
    <property type="project" value="TreeGrafter"/>
</dbReference>
<dbReference type="InterPro" id="IPR011006">
    <property type="entry name" value="CheY-like_superfamily"/>
</dbReference>
<dbReference type="InterPro" id="IPR039420">
    <property type="entry name" value="WalR-like"/>
</dbReference>
<organism evidence="10 11">
    <name type="scientific">Candidatus Ornithomonoglobus merdipullorum</name>
    <dbReference type="NCBI Taxonomy" id="2840895"/>
    <lineage>
        <taxon>Bacteria</taxon>
        <taxon>Bacillati</taxon>
        <taxon>Bacillota</taxon>
        <taxon>Clostridia</taxon>
        <taxon>Candidatus Ornithomonoglobus</taxon>
    </lineage>
</organism>
<keyword evidence="2" id="KW-0805">Transcription regulation</keyword>
<dbReference type="CDD" id="cd00383">
    <property type="entry name" value="trans_reg_C"/>
    <property type="match status" value="1"/>
</dbReference>
<dbReference type="CDD" id="cd17574">
    <property type="entry name" value="REC_OmpR"/>
    <property type="match status" value="1"/>
</dbReference>
<evidence type="ECO:0000256" key="6">
    <source>
        <dbReference type="PROSITE-ProRule" id="PRU00169"/>
    </source>
</evidence>
<comment type="caution">
    <text evidence="10">The sequence shown here is derived from an EMBL/GenBank/DDBJ whole genome shotgun (WGS) entry which is preliminary data.</text>
</comment>
<evidence type="ECO:0000259" key="8">
    <source>
        <dbReference type="PROSITE" id="PS50110"/>
    </source>
</evidence>
<dbReference type="SMART" id="SM00862">
    <property type="entry name" value="Trans_reg_C"/>
    <property type="match status" value="1"/>
</dbReference>
<dbReference type="GO" id="GO:0006355">
    <property type="term" value="P:regulation of DNA-templated transcription"/>
    <property type="evidence" value="ECO:0007669"/>
    <property type="project" value="InterPro"/>
</dbReference>
<comment type="function">
    <text evidence="5">May play the central regulatory role in sporulation. It may be an element of the effector pathway responsible for the activation of sporulation genes in response to nutritional stress. Spo0A may act in concert with spo0H (a sigma factor) to control the expression of some genes that are critical to the sporulation process.</text>
</comment>
<dbReference type="SMART" id="SM00448">
    <property type="entry name" value="REC"/>
    <property type="match status" value="1"/>
</dbReference>
<evidence type="ECO:0000256" key="3">
    <source>
        <dbReference type="ARBA" id="ARBA00023125"/>
    </source>
</evidence>
<keyword evidence="6" id="KW-0597">Phosphoprotein</keyword>
<dbReference type="Pfam" id="PF00486">
    <property type="entry name" value="Trans_reg_C"/>
    <property type="match status" value="1"/>
</dbReference>
<evidence type="ECO:0000256" key="5">
    <source>
        <dbReference type="ARBA" id="ARBA00024867"/>
    </source>
</evidence>
<dbReference type="Gene3D" id="6.10.250.690">
    <property type="match status" value="1"/>
</dbReference>
<dbReference type="Gene3D" id="1.10.10.10">
    <property type="entry name" value="Winged helix-like DNA-binding domain superfamily/Winged helix DNA-binding domain"/>
    <property type="match status" value="1"/>
</dbReference>
<reference evidence="10" key="1">
    <citation type="submission" date="2020-10" db="EMBL/GenBank/DDBJ databases">
        <authorList>
            <person name="Gilroy R."/>
        </authorList>
    </citation>
    <scope>NUCLEOTIDE SEQUENCE</scope>
    <source>
        <strain evidence="10">USAMLcec3-3695</strain>
    </source>
</reference>
<evidence type="ECO:0000256" key="7">
    <source>
        <dbReference type="PROSITE-ProRule" id="PRU01091"/>
    </source>
</evidence>
<evidence type="ECO:0000313" key="10">
    <source>
        <dbReference type="EMBL" id="HIU56373.1"/>
    </source>
</evidence>
<dbReference type="PANTHER" id="PTHR48111">
    <property type="entry name" value="REGULATOR OF RPOS"/>
    <property type="match status" value="1"/>
</dbReference>
<dbReference type="GO" id="GO:0000156">
    <property type="term" value="F:phosphorelay response regulator activity"/>
    <property type="evidence" value="ECO:0007669"/>
    <property type="project" value="TreeGrafter"/>
</dbReference>
<reference evidence="10" key="2">
    <citation type="journal article" date="2021" name="PeerJ">
        <title>Extensive microbial diversity within the chicken gut microbiome revealed by metagenomics and culture.</title>
        <authorList>
            <person name="Gilroy R."/>
            <person name="Ravi A."/>
            <person name="Getino M."/>
            <person name="Pursley I."/>
            <person name="Horton D.L."/>
            <person name="Alikhan N.F."/>
            <person name="Baker D."/>
            <person name="Gharbi K."/>
            <person name="Hall N."/>
            <person name="Watson M."/>
            <person name="Adriaenssens E.M."/>
            <person name="Foster-Nyarko E."/>
            <person name="Jarju S."/>
            <person name="Secka A."/>
            <person name="Antonio M."/>
            <person name="Oren A."/>
            <person name="Chaudhuri R.R."/>
            <person name="La Ragione R."/>
            <person name="Hildebrand F."/>
            <person name="Pallen M.J."/>
        </authorList>
    </citation>
    <scope>NUCLEOTIDE SEQUENCE</scope>
    <source>
        <strain evidence="10">USAMLcec3-3695</strain>
    </source>
</reference>
<dbReference type="AlphaFoldDB" id="A0A9D1MA98"/>
<evidence type="ECO:0000256" key="2">
    <source>
        <dbReference type="ARBA" id="ARBA00023015"/>
    </source>
</evidence>
<feature type="DNA-binding region" description="OmpR/PhoB-type" evidence="7">
    <location>
        <begin position="126"/>
        <end position="226"/>
    </location>
</feature>
<sequence length="231" mass="25471">MFLNGGILLVEDDESLSRAVSLTLSNEGYKVYTAATAAGARAVFASAKPVLVICDIDLPDGNGLDLCAGIRRESDVMFLFLTALDGESDIINGYGAGADDYITKPFSMSVLVSKINAVMKRCVSAPTGIASGDIEYLTAENRAKKRGEYLRLTAREQRLLEYFMTNPTRILSKNQLLEALWDIDGSFVDDNTLAVNIRRLREKIEDDPSKPVYIKNVRGLGYIWERGCRSI</sequence>
<accession>A0A9D1MA98</accession>
<dbReference type="Gene3D" id="3.40.50.2300">
    <property type="match status" value="1"/>
</dbReference>
<keyword evidence="3 7" id="KW-0238">DNA-binding</keyword>
<proteinExistence type="predicted"/>
<gene>
    <name evidence="10" type="ORF">IAA61_01005</name>
</gene>
<feature type="domain" description="Response regulatory" evidence="8">
    <location>
        <begin position="6"/>
        <end position="119"/>
    </location>
</feature>
<evidence type="ECO:0000256" key="4">
    <source>
        <dbReference type="ARBA" id="ARBA00023163"/>
    </source>
</evidence>
<dbReference type="InterPro" id="IPR036388">
    <property type="entry name" value="WH-like_DNA-bd_sf"/>
</dbReference>
<keyword evidence="4" id="KW-0804">Transcription</keyword>
<dbReference type="GO" id="GO:0000976">
    <property type="term" value="F:transcription cis-regulatory region binding"/>
    <property type="evidence" value="ECO:0007669"/>
    <property type="project" value="TreeGrafter"/>
</dbReference>
<dbReference type="PROSITE" id="PS50110">
    <property type="entry name" value="RESPONSE_REGULATORY"/>
    <property type="match status" value="1"/>
</dbReference>
<feature type="modified residue" description="4-aspartylphosphate" evidence="6">
    <location>
        <position position="55"/>
    </location>
</feature>
<dbReference type="Pfam" id="PF00072">
    <property type="entry name" value="Response_reg"/>
    <property type="match status" value="1"/>
</dbReference>
<dbReference type="InterPro" id="IPR001789">
    <property type="entry name" value="Sig_transdc_resp-reg_receiver"/>
</dbReference>
<protein>
    <recommendedName>
        <fullName evidence="1">Stage 0 sporulation protein A homolog</fullName>
    </recommendedName>
</protein>
<dbReference type="SUPFAM" id="SSF52172">
    <property type="entry name" value="CheY-like"/>
    <property type="match status" value="1"/>
</dbReference>
<evidence type="ECO:0000259" key="9">
    <source>
        <dbReference type="PROSITE" id="PS51755"/>
    </source>
</evidence>